<keyword evidence="1" id="KW-0472">Membrane</keyword>
<comment type="caution">
    <text evidence="2">The sequence shown here is derived from an EMBL/GenBank/DDBJ whole genome shotgun (WGS) entry which is preliminary data.</text>
</comment>
<dbReference type="Proteomes" id="UP001551210">
    <property type="component" value="Unassembled WGS sequence"/>
</dbReference>
<accession>A0ABV3CQ92</accession>
<reference evidence="2 3" key="1">
    <citation type="submission" date="2024-06" db="EMBL/GenBank/DDBJ databases">
        <title>The Natural Products Discovery Center: Release of the First 8490 Sequenced Strains for Exploring Actinobacteria Biosynthetic Diversity.</title>
        <authorList>
            <person name="Kalkreuter E."/>
            <person name="Kautsar S.A."/>
            <person name="Yang D."/>
            <person name="Bader C.D."/>
            <person name="Teijaro C.N."/>
            <person name="Fluegel L."/>
            <person name="Davis C.M."/>
            <person name="Simpson J.R."/>
            <person name="Lauterbach L."/>
            <person name="Steele A.D."/>
            <person name="Gui C."/>
            <person name="Meng S."/>
            <person name="Li G."/>
            <person name="Viehrig K."/>
            <person name="Ye F."/>
            <person name="Su P."/>
            <person name="Kiefer A.F."/>
            <person name="Nichols A."/>
            <person name="Cepeda A.J."/>
            <person name="Yan W."/>
            <person name="Fan B."/>
            <person name="Jiang Y."/>
            <person name="Adhikari A."/>
            <person name="Zheng C.-J."/>
            <person name="Schuster L."/>
            <person name="Cowan T.M."/>
            <person name="Smanski M.J."/>
            <person name="Chevrette M.G."/>
            <person name="De Carvalho L.P.S."/>
            <person name="Shen B."/>
        </authorList>
    </citation>
    <scope>NUCLEOTIDE SEQUENCE [LARGE SCALE GENOMIC DNA]</scope>
    <source>
        <strain evidence="2 3">NPDC045705</strain>
    </source>
</reference>
<evidence type="ECO:0000313" key="2">
    <source>
        <dbReference type="EMBL" id="MEU7292379.1"/>
    </source>
</evidence>
<name>A0ABV3CQ92_STREX</name>
<gene>
    <name evidence="2" type="ORF">AB0A76_04105</name>
</gene>
<protein>
    <submittedName>
        <fullName evidence="2">Uncharacterized protein</fullName>
    </submittedName>
</protein>
<evidence type="ECO:0000256" key="1">
    <source>
        <dbReference type="SAM" id="Phobius"/>
    </source>
</evidence>
<keyword evidence="1" id="KW-1133">Transmembrane helix</keyword>
<proteinExistence type="predicted"/>
<dbReference type="EMBL" id="JBEZAM010000003">
    <property type="protein sequence ID" value="MEU7292379.1"/>
    <property type="molecule type" value="Genomic_DNA"/>
</dbReference>
<keyword evidence="3" id="KW-1185">Reference proteome</keyword>
<sequence>MTKLVVTVVLMLDGHFLLQHWLRQQAEVSSASESLGLRLVVSMSVALVLLVAATAVSVHKPWGRTRRGRRPAATARREAGR</sequence>
<evidence type="ECO:0000313" key="3">
    <source>
        <dbReference type="Proteomes" id="UP001551210"/>
    </source>
</evidence>
<organism evidence="2 3">
    <name type="scientific">Streptomyces exfoliatus</name>
    <name type="common">Streptomyces hydrogenans</name>
    <dbReference type="NCBI Taxonomy" id="1905"/>
    <lineage>
        <taxon>Bacteria</taxon>
        <taxon>Bacillati</taxon>
        <taxon>Actinomycetota</taxon>
        <taxon>Actinomycetes</taxon>
        <taxon>Kitasatosporales</taxon>
        <taxon>Streptomycetaceae</taxon>
        <taxon>Streptomyces</taxon>
    </lineage>
</organism>
<keyword evidence="1" id="KW-0812">Transmembrane</keyword>
<feature type="transmembrane region" description="Helical" evidence="1">
    <location>
        <begin position="40"/>
        <end position="59"/>
    </location>
</feature>
<dbReference type="RefSeq" id="WP_359204362.1">
    <property type="nucleotide sequence ID" value="NZ_JBEZAM010000003.1"/>
</dbReference>